<protein>
    <submittedName>
        <fullName evidence="1">Uncharacterized protein</fullName>
    </submittedName>
</protein>
<dbReference type="EMBL" id="GBXM01079988">
    <property type="protein sequence ID" value="JAH28589.1"/>
    <property type="molecule type" value="Transcribed_RNA"/>
</dbReference>
<evidence type="ECO:0000313" key="1">
    <source>
        <dbReference type="EMBL" id="JAH28589.1"/>
    </source>
</evidence>
<sequence length="21" mass="2412">MKKGRWGDLKNCNFNDLLTSA</sequence>
<organism evidence="1">
    <name type="scientific">Anguilla anguilla</name>
    <name type="common">European freshwater eel</name>
    <name type="synonym">Muraena anguilla</name>
    <dbReference type="NCBI Taxonomy" id="7936"/>
    <lineage>
        <taxon>Eukaryota</taxon>
        <taxon>Metazoa</taxon>
        <taxon>Chordata</taxon>
        <taxon>Craniata</taxon>
        <taxon>Vertebrata</taxon>
        <taxon>Euteleostomi</taxon>
        <taxon>Actinopterygii</taxon>
        <taxon>Neopterygii</taxon>
        <taxon>Teleostei</taxon>
        <taxon>Anguilliformes</taxon>
        <taxon>Anguillidae</taxon>
        <taxon>Anguilla</taxon>
    </lineage>
</organism>
<reference evidence="1" key="2">
    <citation type="journal article" date="2015" name="Fish Shellfish Immunol.">
        <title>Early steps in the European eel (Anguilla anguilla)-Vibrio vulnificus interaction in the gills: Role of the RtxA13 toxin.</title>
        <authorList>
            <person name="Callol A."/>
            <person name="Pajuelo D."/>
            <person name="Ebbesson L."/>
            <person name="Teles M."/>
            <person name="MacKenzie S."/>
            <person name="Amaro C."/>
        </authorList>
    </citation>
    <scope>NUCLEOTIDE SEQUENCE</scope>
</reference>
<reference evidence="1" key="1">
    <citation type="submission" date="2014-11" db="EMBL/GenBank/DDBJ databases">
        <authorList>
            <person name="Amaro Gonzalez C."/>
        </authorList>
    </citation>
    <scope>NUCLEOTIDE SEQUENCE</scope>
</reference>
<proteinExistence type="predicted"/>
<dbReference type="AlphaFoldDB" id="A0A0E9RHK2"/>
<name>A0A0E9RHK2_ANGAN</name>
<accession>A0A0E9RHK2</accession>